<gene>
    <name evidence="1" type="ORF">MW046_09180</name>
</gene>
<keyword evidence="2" id="KW-1185">Reference proteome</keyword>
<dbReference type="AlphaFoldDB" id="A0A8T9ZZF4"/>
<dbReference type="RefSeq" id="WP_247992812.1">
    <property type="nucleotide sequence ID" value="NZ_CP096019.1"/>
</dbReference>
<dbReference type="EMBL" id="CP096019">
    <property type="protein sequence ID" value="UPM42134.1"/>
    <property type="molecule type" value="Genomic_DNA"/>
</dbReference>
<sequence>MGDGEPAGSSTVSQTRREVLALTAGITGGVFSSGCLSIAGVKQSEPLGFIARGGRVRRADATHVVETVSDLRGALSTPGATVWLPNGTDLRLDDSVSMPLSIAANVTIASDRGLDGPGAQITVPATAPTVFRSPESGIRVTGLRVVGPETEYFDPRSKSRPASSYYARAFEFTGDDIEIDHCELAGWTHAAVSFGTGETPTGSHVHHNAIHHNQMDTLGYGLDLRNGIHLIEWNYFDYNRHAVAAFGHRENGYEARFNVVGPHAVRHAFDMHRLSQNLDDHTGPLAGKYLRVHHTVFETTNSAAVVLRGEPRANSWVRDSWCEAVPLLERHGRESIIQQSRGNGRFQVENNDFGPRATDRGRKWLRKHAAEHETETVSDPLSV</sequence>
<dbReference type="InterPro" id="IPR011050">
    <property type="entry name" value="Pectin_lyase_fold/virulence"/>
</dbReference>
<accession>A0A8T9ZZF4</accession>
<evidence type="ECO:0000313" key="2">
    <source>
        <dbReference type="Proteomes" id="UP000831768"/>
    </source>
</evidence>
<dbReference type="InterPro" id="IPR012334">
    <property type="entry name" value="Pectin_lyas_fold"/>
</dbReference>
<dbReference type="Gene3D" id="2.160.20.10">
    <property type="entry name" value="Single-stranded right-handed beta-helix, Pectin lyase-like"/>
    <property type="match status" value="1"/>
</dbReference>
<dbReference type="Proteomes" id="UP000831768">
    <property type="component" value="Chromosome"/>
</dbReference>
<dbReference type="GeneID" id="71928217"/>
<name>A0A8T9ZZF4_9EURY</name>
<proteinExistence type="predicted"/>
<evidence type="ECO:0000313" key="1">
    <source>
        <dbReference type="EMBL" id="UPM42134.1"/>
    </source>
</evidence>
<dbReference type="KEGG" id="haad:MW046_09180"/>
<reference evidence="1" key="1">
    <citation type="submission" date="2022-04" db="EMBL/GenBank/DDBJ databases">
        <title>Halocatena sp. nov., isolated from a salt lake.</title>
        <authorList>
            <person name="Cui H.-L."/>
        </authorList>
    </citation>
    <scope>NUCLEOTIDE SEQUENCE</scope>
    <source>
        <strain evidence="1">AD-1</strain>
    </source>
</reference>
<dbReference type="SUPFAM" id="SSF51126">
    <property type="entry name" value="Pectin lyase-like"/>
    <property type="match status" value="1"/>
</dbReference>
<organism evidence="1 2">
    <name type="scientific">Halocatena salina</name>
    <dbReference type="NCBI Taxonomy" id="2934340"/>
    <lineage>
        <taxon>Archaea</taxon>
        <taxon>Methanobacteriati</taxon>
        <taxon>Methanobacteriota</taxon>
        <taxon>Stenosarchaea group</taxon>
        <taxon>Halobacteria</taxon>
        <taxon>Halobacteriales</taxon>
        <taxon>Natronomonadaceae</taxon>
        <taxon>Halocatena</taxon>
    </lineage>
</organism>
<protein>
    <submittedName>
        <fullName evidence="1">Uncharacterized protein</fullName>
    </submittedName>
</protein>